<accession>A0AAV4FWP1</accession>
<dbReference type="AlphaFoldDB" id="A0AAV4FWP1"/>
<reference evidence="1 2" key="1">
    <citation type="journal article" date="2021" name="Elife">
        <title>Chloroplast acquisition without the gene transfer in kleptoplastic sea slugs, Plakobranchus ocellatus.</title>
        <authorList>
            <person name="Maeda T."/>
            <person name="Takahashi S."/>
            <person name="Yoshida T."/>
            <person name="Shimamura S."/>
            <person name="Takaki Y."/>
            <person name="Nagai Y."/>
            <person name="Toyoda A."/>
            <person name="Suzuki Y."/>
            <person name="Arimoto A."/>
            <person name="Ishii H."/>
            <person name="Satoh N."/>
            <person name="Nishiyama T."/>
            <person name="Hasebe M."/>
            <person name="Maruyama T."/>
            <person name="Minagawa J."/>
            <person name="Obokata J."/>
            <person name="Shigenobu S."/>
        </authorList>
    </citation>
    <scope>NUCLEOTIDE SEQUENCE [LARGE SCALE GENOMIC DNA]</scope>
</reference>
<dbReference type="EMBL" id="BMAT01000957">
    <property type="protein sequence ID" value="GFR77133.1"/>
    <property type="molecule type" value="Genomic_DNA"/>
</dbReference>
<keyword evidence="2" id="KW-1185">Reference proteome</keyword>
<protein>
    <submittedName>
        <fullName evidence="1">Uncharacterized protein</fullName>
    </submittedName>
</protein>
<gene>
    <name evidence="1" type="ORF">ElyMa_000501200</name>
</gene>
<evidence type="ECO:0000313" key="1">
    <source>
        <dbReference type="EMBL" id="GFR77133.1"/>
    </source>
</evidence>
<name>A0AAV4FWP1_9GAST</name>
<organism evidence="1 2">
    <name type="scientific">Elysia marginata</name>
    <dbReference type="NCBI Taxonomy" id="1093978"/>
    <lineage>
        <taxon>Eukaryota</taxon>
        <taxon>Metazoa</taxon>
        <taxon>Spiralia</taxon>
        <taxon>Lophotrochozoa</taxon>
        <taxon>Mollusca</taxon>
        <taxon>Gastropoda</taxon>
        <taxon>Heterobranchia</taxon>
        <taxon>Euthyneura</taxon>
        <taxon>Panpulmonata</taxon>
        <taxon>Sacoglossa</taxon>
        <taxon>Placobranchoidea</taxon>
        <taxon>Plakobranchidae</taxon>
        <taxon>Elysia</taxon>
    </lineage>
</organism>
<evidence type="ECO:0000313" key="2">
    <source>
        <dbReference type="Proteomes" id="UP000762676"/>
    </source>
</evidence>
<sequence>MVSQQPAQDLLIDHMSMKEIIKAIHQTNLGKTLGKDGIPTELYMTPGPNALEAFYGALLSIWKEEMSEEFRDALIVSLYKDKGGKSV</sequence>
<dbReference type="Proteomes" id="UP000762676">
    <property type="component" value="Unassembled WGS sequence"/>
</dbReference>
<comment type="caution">
    <text evidence="1">The sequence shown here is derived from an EMBL/GenBank/DDBJ whole genome shotgun (WGS) entry which is preliminary data.</text>
</comment>
<proteinExistence type="predicted"/>